<keyword evidence="5" id="KW-0276">Fatty acid metabolism</keyword>
<keyword evidence="7" id="KW-0560">Oxidoreductase</keyword>
<dbReference type="PANTHER" id="PTHR43612:SF3">
    <property type="entry name" value="TRIFUNCTIONAL ENZYME SUBUNIT ALPHA, MITOCHONDRIAL"/>
    <property type="match status" value="1"/>
</dbReference>
<evidence type="ECO:0000256" key="3">
    <source>
        <dbReference type="ARBA" id="ARBA00008750"/>
    </source>
</evidence>
<proteinExistence type="inferred from homology"/>
<comment type="similarity">
    <text evidence="3">In the N-terminal section; belongs to the enoyl-CoA hydratase/isomerase family.</text>
</comment>
<dbReference type="Gene3D" id="3.90.226.10">
    <property type="entry name" value="2-enoyl-CoA Hydratase, Chain A, domain 1"/>
    <property type="match status" value="1"/>
</dbReference>
<feature type="domain" description="3-hydroxyacyl-CoA dehydrogenase C-terminal" evidence="13">
    <location>
        <begin position="490"/>
        <end position="580"/>
    </location>
</feature>
<dbReference type="InterPro" id="IPR008927">
    <property type="entry name" value="6-PGluconate_DH-like_C_sf"/>
</dbReference>
<evidence type="ECO:0000259" key="14">
    <source>
        <dbReference type="Pfam" id="PF02737"/>
    </source>
</evidence>
<dbReference type="FunFam" id="3.90.226.10:FF:000011">
    <property type="entry name" value="Fatty acid oxidation complex subunit alpha"/>
    <property type="match status" value="1"/>
</dbReference>
<sequence>MAASFDGLRFSHWRTESRPEGVVVLWLDRQDASVNAFSQDVLIELGDIIERLAIDPPKGVVVASGKASGFIAGADLKEFQEFDRRGTVNDAIRRGQMVFQKLSELPCPTVAAIHGFCMGGGTEISLACRYRVASNDVSTRIGLPETKLGIFPGWGGSARLPRLIGAPAAMDLMLTGRTVSASAARGLGLVDKVVDKAVLIDTAVSLALKGTVRPFKQRATAWATNTWPARKLLAPQMAKQVARKARKDQYPAPYALINVWERSGGQGIGARLDAERRAVVKLAGTPTARNLIRIFFLTERLKGLGGKEHGIKHVHVVGAGVMGGDIAAWSAYKGFDVTLQDREQRFIDPAMTRAQALFEKKVKDPAKRPAVAARLKADLAGAGVASADLVIEAIIENPEAKRALYETLEPNLKPDALLTTNTSSIPLVELREHIDKPAQFGGLHYFNPVAMMPLVEIVQHDTIAPETVQRLAAFCKALDKFPVPVAGTPGFLVNRVLFPYMLEAANAYAEGIPGPVIDKAAVKFGMPMGPIELIDTVGLDVAAGVGKELSPFLGLQVPAALATVEPDKRGKKDGQGLYKWENGRAVKPEVPKDYQAPADLEDRLILPLLNEAVACLHDGVVADADLLDAGVIFGTGFAPFRGGPIQHIRAAGADALLERLRALQARHGDRFAPRPGWDNPVLREPVA</sequence>
<keyword evidence="9" id="KW-0443">Lipid metabolism</keyword>
<dbReference type="GO" id="GO:0004300">
    <property type="term" value="F:enoyl-CoA hydratase activity"/>
    <property type="evidence" value="ECO:0007669"/>
    <property type="project" value="UniProtKB-EC"/>
</dbReference>
<keyword evidence="8" id="KW-0520">NAD</keyword>
<dbReference type="GO" id="GO:0016509">
    <property type="term" value="F:long-chain (3S)-3-hydroxyacyl-CoA dehydrogenase (NAD+) activity"/>
    <property type="evidence" value="ECO:0007669"/>
    <property type="project" value="TreeGrafter"/>
</dbReference>
<dbReference type="CDD" id="cd06558">
    <property type="entry name" value="crotonase-like"/>
    <property type="match status" value="1"/>
</dbReference>
<dbReference type="SUPFAM" id="SSF48179">
    <property type="entry name" value="6-phosphogluconate dehydrogenase C-terminal domain-like"/>
    <property type="match status" value="2"/>
</dbReference>
<dbReference type="GO" id="GO:0006635">
    <property type="term" value="P:fatty acid beta-oxidation"/>
    <property type="evidence" value="ECO:0007669"/>
    <property type="project" value="UniProtKB-UniPathway"/>
</dbReference>
<dbReference type="SUPFAM" id="SSF51735">
    <property type="entry name" value="NAD(P)-binding Rossmann-fold domains"/>
    <property type="match status" value="1"/>
</dbReference>
<evidence type="ECO:0000256" key="2">
    <source>
        <dbReference type="ARBA" id="ARBA00007005"/>
    </source>
</evidence>
<comment type="caution">
    <text evidence="15">The sequence shown here is derived from an EMBL/GenBank/DDBJ whole genome shotgun (WGS) entry which is preliminary data.</text>
</comment>
<dbReference type="PANTHER" id="PTHR43612">
    <property type="entry name" value="TRIFUNCTIONAL ENZYME SUBUNIT ALPHA"/>
    <property type="match status" value="1"/>
</dbReference>
<evidence type="ECO:0000313" key="15">
    <source>
        <dbReference type="EMBL" id="TAA35961.1"/>
    </source>
</evidence>
<dbReference type="SUPFAM" id="SSF52096">
    <property type="entry name" value="ClpP/crotonase"/>
    <property type="match status" value="1"/>
</dbReference>
<protein>
    <recommendedName>
        <fullName evidence="4">enoyl-CoA hydratase</fullName>
        <ecNumber evidence="4">4.2.1.17</ecNumber>
    </recommendedName>
</protein>
<evidence type="ECO:0000256" key="10">
    <source>
        <dbReference type="ARBA" id="ARBA00023239"/>
    </source>
</evidence>
<reference evidence="15 16" key="1">
    <citation type="submission" date="2019-02" db="EMBL/GenBank/DDBJ databases">
        <title>WGS of Pseudoxanthomonas species novum from clinical isolates.</title>
        <authorList>
            <person name="Bernier A.-M."/>
            <person name="Bernard K."/>
            <person name="Vachon A."/>
        </authorList>
    </citation>
    <scope>NUCLEOTIDE SEQUENCE [LARGE SCALE GENOMIC DNA]</scope>
    <source>
        <strain evidence="15 16">NML140781</strain>
    </source>
</reference>
<evidence type="ECO:0000256" key="1">
    <source>
        <dbReference type="ARBA" id="ARBA00005005"/>
    </source>
</evidence>
<dbReference type="AlphaFoldDB" id="A0A4Q8LVM7"/>
<comment type="catalytic activity">
    <reaction evidence="12">
        <text>a (3S)-3-hydroxyacyl-CoA + NAD(+) = a 3-oxoacyl-CoA + NADH + H(+)</text>
        <dbReference type="Rhea" id="RHEA:22432"/>
        <dbReference type="ChEBI" id="CHEBI:15378"/>
        <dbReference type="ChEBI" id="CHEBI:57318"/>
        <dbReference type="ChEBI" id="CHEBI:57540"/>
        <dbReference type="ChEBI" id="CHEBI:57945"/>
        <dbReference type="ChEBI" id="CHEBI:90726"/>
        <dbReference type="EC" id="1.1.1.35"/>
    </reaction>
</comment>
<dbReference type="InterPro" id="IPR029045">
    <property type="entry name" value="ClpP/crotonase-like_dom_sf"/>
</dbReference>
<accession>A0A4Q8LVM7</accession>
<keyword evidence="11" id="KW-0511">Multifunctional enzyme</keyword>
<name>A0A4Q8LVM7_9GAMM</name>
<evidence type="ECO:0000259" key="13">
    <source>
        <dbReference type="Pfam" id="PF00725"/>
    </source>
</evidence>
<dbReference type="Pfam" id="PF02737">
    <property type="entry name" value="3HCDH_N"/>
    <property type="match status" value="1"/>
</dbReference>
<keyword evidence="10" id="KW-0456">Lyase</keyword>
<dbReference type="InterPro" id="IPR050136">
    <property type="entry name" value="FA_oxidation_alpha_subunit"/>
</dbReference>
<evidence type="ECO:0000313" key="16">
    <source>
        <dbReference type="Proteomes" id="UP000292087"/>
    </source>
</evidence>
<gene>
    <name evidence="15" type="ORF">EA656_09965</name>
</gene>
<dbReference type="Gene3D" id="1.10.1040.50">
    <property type="match status" value="1"/>
</dbReference>
<dbReference type="InterPro" id="IPR006176">
    <property type="entry name" value="3-OHacyl-CoA_DH_NAD-bd"/>
</dbReference>
<dbReference type="InterPro" id="IPR036291">
    <property type="entry name" value="NAD(P)-bd_dom_sf"/>
</dbReference>
<evidence type="ECO:0000256" key="11">
    <source>
        <dbReference type="ARBA" id="ARBA00023268"/>
    </source>
</evidence>
<dbReference type="GO" id="GO:0070403">
    <property type="term" value="F:NAD+ binding"/>
    <property type="evidence" value="ECO:0007669"/>
    <property type="project" value="InterPro"/>
</dbReference>
<evidence type="ECO:0000256" key="9">
    <source>
        <dbReference type="ARBA" id="ARBA00023098"/>
    </source>
</evidence>
<dbReference type="EC" id="4.2.1.17" evidence="4"/>
<dbReference type="InterPro" id="IPR006108">
    <property type="entry name" value="3HC_DH_C"/>
</dbReference>
<evidence type="ECO:0000256" key="5">
    <source>
        <dbReference type="ARBA" id="ARBA00022832"/>
    </source>
</evidence>
<dbReference type="RefSeq" id="WP_130523530.1">
    <property type="nucleotide sequence ID" value="NZ_SHLZ01000004.1"/>
</dbReference>
<dbReference type="InterPro" id="IPR001753">
    <property type="entry name" value="Enoyl-CoA_hydra/iso"/>
</dbReference>
<dbReference type="Pfam" id="PF00725">
    <property type="entry name" value="3HCDH"/>
    <property type="match status" value="1"/>
</dbReference>
<dbReference type="Gene3D" id="3.40.50.720">
    <property type="entry name" value="NAD(P)-binding Rossmann-like Domain"/>
    <property type="match status" value="1"/>
</dbReference>
<dbReference type="Pfam" id="PF00378">
    <property type="entry name" value="ECH_1"/>
    <property type="match status" value="1"/>
</dbReference>
<evidence type="ECO:0000256" key="6">
    <source>
        <dbReference type="ARBA" id="ARBA00022963"/>
    </source>
</evidence>
<keyword evidence="6" id="KW-0442">Lipid degradation</keyword>
<comment type="pathway">
    <text evidence="1">Lipid metabolism; fatty acid beta-oxidation.</text>
</comment>
<evidence type="ECO:0000256" key="4">
    <source>
        <dbReference type="ARBA" id="ARBA00012076"/>
    </source>
</evidence>
<dbReference type="Proteomes" id="UP000292087">
    <property type="component" value="Unassembled WGS sequence"/>
</dbReference>
<evidence type="ECO:0000256" key="12">
    <source>
        <dbReference type="ARBA" id="ARBA00049556"/>
    </source>
</evidence>
<dbReference type="UniPathway" id="UPA00659"/>
<feature type="domain" description="3-hydroxyacyl-CoA dehydrogenase NAD binding" evidence="14">
    <location>
        <begin position="313"/>
        <end position="485"/>
    </location>
</feature>
<evidence type="ECO:0000256" key="8">
    <source>
        <dbReference type="ARBA" id="ARBA00023027"/>
    </source>
</evidence>
<dbReference type="EMBL" id="SHMF01000002">
    <property type="protein sequence ID" value="TAA35961.1"/>
    <property type="molecule type" value="Genomic_DNA"/>
</dbReference>
<comment type="similarity">
    <text evidence="2">In the central section; belongs to the 3-hydroxyacyl-CoA dehydrogenase family.</text>
</comment>
<organism evidence="15 16">
    <name type="scientific">Pseudoxanthomonas winnipegensis</name>
    <dbReference type="NCBI Taxonomy" id="2480810"/>
    <lineage>
        <taxon>Bacteria</taxon>
        <taxon>Pseudomonadati</taxon>
        <taxon>Pseudomonadota</taxon>
        <taxon>Gammaproteobacteria</taxon>
        <taxon>Lysobacterales</taxon>
        <taxon>Lysobacteraceae</taxon>
        <taxon>Pseudoxanthomonas</taxon>
    </lineage>
</organism>
<evidence type="ECO:0000256" key="7">
    <source>
        <dbReference type="ARBA" id="ARBA00023002"/>
    </source>
</evidence>